<organism evidence="4 5">
    <name type="scientific">Paramagnetospirillum magneticum (strain ATCC 700264 / AMB-1)</name>
    <name type="common">Magnetospirillum magneticum</name>
    <dbReference type="NCBI Taxonomy" id="342108"/>
    <lineage>
        <taxon>Bacteria</taxon>
        <taxon>Pseudomonadati</taxon>
        <taxon>Pseudomonadota</taxon>
        <taxon>Alphaproteobacteria</taxon>
        <taxon>Rhodospirillales</taxon>
        <taxon>Magnetospirillaceae</taxon>
        <taxon>Paramagnetospirillum</taxon>
    </lineage>
</organism>
<dbReference type="Proteomes" id="UP000007058">
    <property type="component" value="Chromosome"/>
</dbReference>
<evidence type="ECO:0000256" key="3">
    <source>
        <dbReference type="PROSITE-ProRule" id="PRU00339"/>
    </source>
</evidence>
<dbReference type="SUPFAM" id="SSF48452">
    <property type="entry name" value="TPR-like"/>
    <property type="match status" value="2"/>
</dbReference>
<dbReference type="InterPro" id="IPR019734">
    <property type="entry name" value="TPR_rpt"/>
</dbReference>
<keyword evidence="4" id="KW-0808">Transferase</keyword>
<dbReference type="KEGG" id="mag:amb0708"/>
<evidence type="ECO:0000256" key="2">
    <source>
        <dbReference type="ARBA" id="ARBA00022803"/>
    </source>
</evidence>
<dbReference type="Pfam" id="PF13432">
    <property type="entry name" value="TPR_16"/>
    <property type="match status" value="4"/>
</dbReference>
<accession>Q2W9G3</accession>
<dbReference type="Pfam" id="PF13176">
    <property type="entry name" value="TPR_7"/>
    <property type="match status" value="1"/>
</dbReference>
<evidence type="ECO:0000313" key="4">
    <source>
        <dbReference type="EMBL" id="BAE49512.1"/>
    </source>
</evidence>
<evidence type="ECO:0000256" key="1">
    <source>
        <dbReference type="ARBA" id="ARBA00022737"/>
    </source>
</evidence>
<feature type="repeat" description="TPR" evidence="3">
    <location>
        <begin position="336"/>
        <end position="369"/>
    </location>
</feature>
<keyword evidence="5" id="KW-1185">Reference proteome</keyword>
<dbReference type="Gene3D" id="3.40.50.2000">
    <property type="entry name" value="Glycogen Phosphorylase B"/>
    <property type="match status" value="1"/>
</dbReference>
<feature type="repeat" description="TPR" evidence="3">
    <location>
        <begin position="98"/>
        <end position="131"/>
    </location>
</feature>
<dbReference type="PANTHER" id="PTHR44943">
    <property type="entry name" value="CELLULOSE SYNTHASE OPERON PROTEIN C"/>
    <property type="match status" value="1"/>
</dbReference>
<proteinExistence type="predicted"/>
<dbReference type="STRING" id="342108.amb0708"/>
<dbReference type="SUPFAM" id="SSF53756">
    <property type="entry name" value="UDP-Glycosyltransferase/glycogen phosphorylase"/>
    <property type="match status" value="1"/>
</dbReference>
<dbReference type="PROSITE" id="PS50005">
    <property type="entry name" value="TPR"/>
    <property type="match status" value="3"/>
</dbReference>
<dbReference type="PANTHER" id="PTHR44943:SF8">
    <property type="entry name" value="TPR REPEAT-CONTAINING PROTEIN MJ0263"/>
    <property type="match status" value="1"/>
</dbReference>
<gene>
    <name evidence="4" type="ordered locus">amb0708</name>
</gene>
<evidence type="ECO:0000313" key="5">
    <source>
        <dbReference type="Proteomes" id="UP000007058"/>
    </source>
</evidence>
<dbReference type="EMBL" id="AP007255">
    <property type="protein sequence ID" value="BAE49512.1"/>
    <property type="molecule type" value="Genomic_DNA"/>
</dbReference>
<dbReference type="HOGENOM" id="CLU_010140_1_0_5"/>
<reference evidence="4 5" key="1">
    <citation type="journal article" date="2005" name="DNA Res.">
        <title>Complete genome sequence of the facultative anaerobic magnetotactic bacterium Magnetospirillum sp. strain AMB-1.</title>
        <authorList>
            <person name="Matsunaga T."/>
            <person name="Okamura Y."/>
            <person name="Fukuda Y."/>
            <person name="Wahyudi A.T."/>
            <person name="Murase Y."/>
            <person name="Takeyama H."/>
        </authorList>
    </citation>
    <scope>NUCLEOTIDE SEQUENCE [LARGE SCALE GENOMIC DNA]</scope>
    <source>
        <strain evidence="5">ATCC 700264 / AMB-1</strain>
    </source>
</reference>
<keyword evidence="2 3" id="KW-0802">TPR repeat</keyword>
<sequence length="758" mass="82656">MAIDAGSWHLASPVLSMPSFAQNNCGETILAEDFAKAVELHQAGRLLEAVEIYQRILVANPYDEGANHLLGVACSQMGQFDLAIHLIGEAIRANDRVPDYHVNLGNALFSSRRLPEAEAAYRRALTLNTDIPEALFGLGNTLAQTGRLEESLEFHQSALALRPNFVEALANMAGVLSRLGRPAEAVEKLRRAVAERPGEASLQADLGRALLASGHRIEADVAVCRALRLAPDSPPILVAAADVIRARGRMEEALEHAARAAELAPNYPPAVLMLARQLRAMGRRDLSAETYLRLAGIEGAGVAHLFDAANALNEMSRLPEAVALYQALLAREHDHSEVWNNLGNALRELGELDRAAECYETAERLSPDDPVVMSNRAALLGSLGRVAEAEILCRKVVALQPGIGIPLSNLGQALYAQGRMEEAREQFDAAGAADSTNDDIRFHRAIVRLMLGDFAEGWPLYEARWGNRKRAEPNRHFATPQWLGDEDLAGKTLLLWSEQGFGDTLQFVRFAPLATARGARVILEVQPALVSLLRGMPGIAQVVAVGDDTGPVDLQSPLMSLPMAFGITLESIPAAVPYLAPPPERLEPWTRRLNASLPPGPRIGLVWAGDSREHDIECTLIDRRRSLALKQLEPILAVEEASFVSLQVGKQGLQARDEPRVADLTAGITDFADTAALISGLDLVISVDTSTAHLAAALGKPVWLLSRFDGCWRWLQGRDDSPWYPTLRLYRQPAAGDWDTPLAKMATDLREWLKTIRR</sequence>
<dbReference type="GO" id="GO:0016757">
    <property type="term" value="F:glycosyltransferase activity"/>
    <property type="evidence" value="ECO:0007669"/>
    <property type="project" value="InterPro"/>
</dbReference>
<dbReference type="PROSITE" id="PS50293">
    <property type="entry name" value="TPR_REGION"/>
    <property type="match status" value="1"/>
</dbReference>
<dbReference type="Gene3D" id="1.25.40.10">
    <property type="entry name" value="Tetratricopeptide repeat domain"/>
    <property type="match status" value="2"/>
</dbReference>
<name>Q2W9G3_PARM1</name>
<dbReference type="AlphaFoldDB" id="Q2W9G3"/>
<dbReference type="InterPro" id="IPR002201">
    <property type="entry name" value="Glyco_trans_9"/>
</dbReference>
<keyword evidence="1" id="KW-0677">Repeat</keyword>
<dbReference type="InterPro" id="IPR051685">
    <property type="entry name" value="Ycf3/AcsC/BcsC/TPR_MFPF"/>
</dbReference>
<dbReference type="SMART" id="SM00028">
    <property type="entry name" value="TPR"/>
    <property type="match status" value="11"/>
</dbReference>
<feature type="repeat" description="TPR" evidence="3">
    <location>
        <begin position="132"/>
        <end position="165"/>
    </location>
</feature>
<dbReference type="InterPro" id="IPR011990">
    <property type="entry name" value="TPR-like_helical_dom_sf"/>
</dbReference>
<protein>
    <submittedName>
        <fullName evidence="4">Predicted O-linked N-acetylglucosamine transferase</fullName>
    </submittedName>
</protein>
<dbReference type="Pfam" id="PF01075">
    <property type="entry name" value="Glyco_transf_9"/>
    <property type="match status" value="1"/>
</dbReference>